<dbReference type="Pfam" id="PF00753">
    <property type="entry name" value="Lactamase_B"/>
    <property type="match status" value="1"/>
</dbReference>
<name>A0A6J4V0A1_9BACT</name>
<dbReference type="AlphaFoldDB" id="A0A6J4V0A1"/>
<comment type="cofactor">
    <cofactor evidence="1">
        <name>Zn(2+)</name>
        <dbReference type="ChEBI" id="CHEBI:29105"/>
    </cofactor>
</comment>
<dbReference type="EMBL" id="CADCWM010000468">
    <property type="protein sequence ID" value="CAA9561718.1"/>
    <property type="molecule type" value="Genomic_DNA"/>
</dbReference>
<evidence type="ECO:0000256" key="4">
    <source>
        <dbReference type="ARBA" id="ARBA00022833"/>
    </source>
</evidence>
<proteinExistence type="predicted"/>
<evidence type="ECO:0000256" key="2">
    <source>
        <dbReference type="ARBA" id="ARBA00022723"/>
    </source>
</evidence>
<gene>
    <name evidence="6" type="ORF">AVDCRST_MAG88-1557</name>
</gene>
<keyword evidence="2" id="KW-0479">Metal-binding</keyword>
<dbReference type="PANTHER" id="PTHR46233:SF3">
    <property type="entry name" value="HYDROXYACYLGLUTATHIONE HYDROLASE GLOC"/>
    <property type="match status" value="1"/>
</dbReference>
<dbReference type="SMART" id="SM00849">
    <property type="entry name" value="Lactamase_B"/>
    <property type="match status" value="1"/>
</dbReference>
<sequence length="220" mass="23727">MTPHGDVAVARLVVSRLRSNCYLLRCRGTGETIVVDAGDEGERILLAIDRLTGGRRELVRAIVNTHGHVDHTAAVADLRAALGPVPVIMHPLDVELVEGNGPDARDYLRRAYEPVPPDRLVREGDTIEFGGCALLVIETPGHSPGGICLRGPGLLFSGDTLFRRGIGRADGFKGDRAALLDSLRRKLLDLPDETIVYPGHGEATTIGEERAENPYLSAED</sequence>
<evidence type="ECO:0000256" key="1">
    <source>
        <dbReference type="ARBA" id="ARBA00001947"/>
    </source>
</evidence>
<dbReference type="Gene3D" id="3.60.15.10">
    <property type="entry name" value="Ribonuclease Z/Hydroxyacylglutathione hydrolase-like"/>
    <property type="match status" value="1"/>
</dbReference>
<organism evidence="6">
    <name type="scientific">uncultured Thermomicrobiales bacterium</name>
    <dbReference type="NCBI Taxonomy" id="1645740"/>
    <lineage>
        <taxon>Bacteria</taxon>
        <taxon>Pseudomonadati</taxon>
        <taxon>Thermomicrobiota</taxon>
        <taxon>Thermomicrobia</taxon>
        <taxon>Thermomicrobiales</taxon>
        <taxon>environmental samples</taxon>
    </lineage>
</organism>
<dbReference type="InterPro" id="IPR036866">
    <property type="entry name" value="RibonucZ/Hydroxyglut_hydro"/>
</dbReference>
<accession>A0A6J4V0A1</accession>
<keyword evidence="4" id="KW-0862">Zinc</keyword>
<dbReference type="GO" id="GO:0016787">
    <property type="term" value="F:hydrolase activity"/>
    <property type="evidence" value="ECO:0007669"/>
    <property type="project" value="UniProtKB-KW"/>
</dbReference>
<dbReference type="SUPFAM" id="SSF56281">
    <property type="entry name" value="Metallo-hydrolase/oxidoreductase"/>
    <property type="match status" value="1"/>
</dbReference>
<dbReference type="CDD" id="cd06262">
    <property type="entry name" value="metallo-hydrolase-like_MBL-fold"/>
    <property type="match status" value="1"/>
</dbReference>
<evidence type="ECO:0000313" key="6">
    <source>
        <dbReference type="EMBL" id="CAA9561718.1"/>
    </source>
</evidence>
<evidence type="ECO:0000256" key="3">
    <source>
        <dbReference type="ARBA" id="ARBA00022801"/>
    </source>
</evidence>
<dbReference type="InterPro" id="IPR001279">
    <property type="entry name" value="Metallo-B-lactamas"/>
</dbReference>
<keyword evidence="3 6" id="KW-0378">Hydrolase</keyword>
<feature type="domain" description="Metallo-beta-lactamase" evidence="5">
    <location>
        <begin position="18"/>
        <end position="200"/>
    </location>
</feature>
<evidence type="ECO:0000259" key="5">
    <source>
        <dbReference type="SMART" id="SM00849"/>
    </source>
</evidence>
<reference evidence="6" key="1">
    <citation type="submission" date="2020-02" db="EMBL/GenBank/DDBJ databases">
        <authorList>
            <person name="Meier V. D."/>
        </authorList>
    </citation>
    <scope>NUCLEOTIDE SEQUENCE</scope>
    <source>
        <strain evidence="6">AVDCRST_MAG88</strain>
    </source>
</reference>
<dbReference type="GO" id="GO:0046872">
    <property type="term" value="F:metal ion binding"/>
    <property type="evidence" value="ECO:0007669"/>
    <property type="project" value="UniProtKB-KW"/>
</dbReference>
<protein>
    <submittedName>
        <fullName evidence="6">MBL-fold metallo-hydrolase superfamily</fullName>
    </submittedName>
</protein>
<dbReference type="PANTHER" id="PTHR46233">
    <property type="entry name" value="HYDROXYACYLGLUTATHIONE HYDROLASE GLOC"/>
    <property type="match status" value="1"/>
</dbReference>
<dbReference type="InterPro" id="IPR051453">
    <property type="entry name" value="MBL_Glyoxalase_II"/>
</dbReference>